<protein>
    <recommendedName>
        <fullName evidence="8">Myb/SANT-like DNA-binding domain-containing protein</fullName>
    </recommendedName>
</protein>
<name>W1Q0G1_AMBTC</name>
<dbReference type="AlphaFoldDB" id="W1Q0G1"/>
<dbReference type="EMBL" id="KI392560">
    <property type="protein sequence ID" value="ERN13891.1"/>
    <property type="molecule type" value="Genomic_DNA"/>
</dbReference>
<dbReference type="PANTHER" id="PTHR31307">
    <property type="entry name" value="TRIHELIX TRANSCRIPTION FACTOR ASIL2"/>
    <property type="match status" value="1"/>
</dbReference>
<dbReference type="GO" id="GO:0000976">
    <property type="term" value="F:transcription cis-regulatory region binding"/>
    <property type="evidence" value="ECO:0000318"/>
    <property type="project" value="GO_Central"/>
</dbReference>
<keyword evidence="2" id="KW-0805">Transcription regulation</keyword>
<evidence type="ECO:0000256" key="3">
    <source>
        <dbReference type="ARBA" id="ARBA00023054"/>
    </source>
</evidence>
<dbReference type="GO" id="GO:0005634">
    <property type="term" value="C:nucleus"/>
    <property type="evidence" value="ECO:0000318"/>
    <property type="project" value="GO_Central"/>
</dbReference>
<keyword evidence="3" id="KW-0175">Coiled coil</keyword>
<sequence length="263" mass="29566">MEEPEPASATHTVMTATVYRPSPSSTSTREDCWSEGATVTLIDAWGERYLELNRGNLKQKHWQEVADAVNSRHGSVSRPRRTDVQCKNRLDTLKKKYKLEKARASESDGSFQSKWPFFDRLHNLLGPSKKASPPPLAVVHPYHQIPQAVPLVIRPVKEKRPLPCSAGGGVPEDSNLVNGDSGSSESGDIGVEDGVKELAKAIARFGEIYERVEMQKQRQMMELEKQRMEFSKAVEYQRMQTFMEVQLKLPKMKKAKRQGASGT</sequence>
<dbReference type="PANTHER" id="PTHR31307:SF16">
    <property type="entry name" value="OS05G0560600 PROTEIN"/>
    <property type="match status" value="1"/>
</dbReference>
<proteinExistence type="predicted"/>
<dbReference type="HOGENOM" id="CLU_042856_0_1_1"/>
<dbReference type="InterPro" id="IPR044823">
    <property type="entry name" value="ASIL1/2-like"/>
</dbReference>
<evidence type="ECO:0000256" key="5">
    <source>
        <dbReference type="ARBA" id="ARBA00023163"/>
    </source>
</evidence>
<comment type="subcellular location">
    <subcellularLocation>
        <location evidence="1">Nucleus</location>
    </subcellularLocation>
</comment>
<keyword evidence="5" id="KW-0804">Transcription</keyword>
<dbReference type="OMA" id="IYERVEM"/>
<dbReference type="Gene3D" id="1.10.10.60">
    <property type="entry name" value="Homeodomain-like"/>
    <property type="match status" value="1"/>
</dbReference>
<keyword evidence="10" id="KW-1185">Reference proteome</keyword>
<dbReference type="Gramene" id="ERN13891">
    <property type="protein sequence ID" value="ERN13891"/>
    <property type="gene ID" value="AMTR_s00021p00065350"/>
</dbReference>
<dbReference type="FunFam" id="1.10.10.60:FF:000104">
    <property type="entry name" value="trihelix transcription factor ASIL2"/>
    <property type="match status" value="1"/>
</dbReference>
<evidence type="ECO:0000259" key="8">
    <source>
        <dbReference type="Pfam" id="PF13837"/>
    </source>
</evidence>
<evidence type="ECO:0000256" key="7">
    <source>
        <dbReference type="SAM" id="MobiDB-lite"/>
    </source>
</evidence>
<keyword evidence="4" id="KW-0238">DNA-binding</keyword>
<keyword evidence="6" id="KW-0539">Nucleus</keyword>
<gene>
    <name evidence="9" type="ORF">AMTR_s00021p00065350</name>
</gene>
<reference evidence="10" key="1">
    <citation type="journal article" date="2013" name="Science">
        <title>The Amborella genome and the evolution of flowering plants.</title>
        <authorList>
            <consortium name="Amborella Genome Project"/>
        </authorList>
    </citation>
    <scope>NUCLEOTIDE SEQUENCE [LARGE SCALE GENOMIC DNA]</scope>
</reference>
<feature type="compositionally biased region" description="Low complexity" evidence="7">
    <location>
        <begin position="179"/>
        <end position="189"/>
    </location>
</feature>
<evidence type="ECO:0000256" key="1">
    <source>
        <dbReference type="ARBA" id="ARBA00004123"/>
    </source>
</evidence>
<evidence type="ECO:0000313" key="9">
    <source>
        <dbReference type="EMBL" id="ERN13891.1"/>
    </source>
</evidence>
<dbReference type="eggNOG" id="KOG4282">
    <property type="taxonomic scope" value="Eukaryota"/>
</dbReference>
<evidence type="ECO:0000256" key="4">
    <source>
        <dbReference type="ARBA" id="ARBA00023125"/>
    </source>
</evidence>
<dbReference type="Pfam" id="PF13837">
    <property type="entry name" value="Myb_DNA-bind_4"/>
    <property type="match status" value="1"/>
</dbReference>
<evidence type="ECO:0000256" key="2">
    <source>
        <dbReference type="ARBA" id="ARBA00023015"/>
    </source>
</evidence>
<dbReference type="InterPro" id="IPR044822">
    <property type="entry name" value="Myb_DNA-bind_4"/>
</dbReference>
<accession>W1Q0G1</accession>
<evidence type="ECO:0000313" key="10">
    <source>
        <dbReference type="Proteomes" id="UP000017836"/>
    </source>
</evidence>
<feature type="domain" description="Myb/SANT-like DNA-binding" evidence="8">
    <location>
        <begin position="31"/>
        <end position="124"/>
    </location>
</feature>
<organism evidence="9 10">
    <name type="scientific">Amborella trichopoda</name>
    <dbReference type="NCBI Taxonomy" id="13333"/>
    <lineage>
        <taxon>Eukaryota</taxon>
        <taxon>Viridiplantae</taxon>
        <taxon>Streptophyta</taxon>
        <taxon>Embryophyta</taxon>
        <taxon>Tracheophyta</taxon>
        <taxon>Spermatophyta</taxon>
        <taxon>Magnoliopsida</taxon>
        <taxon>Amborellales</taxon>
        <taxon>Amborellaceae</taxon>
        <taxon>Amborella</taxon>
    </lineage>
</organism>
<evidence type="ECO:0000256" key="6">
    <source>
        <dbReference type="ARBA" id="ARBA00023242"/>
    </source>
</evidence>
<feature type="region of interest" description="Disordered" evidence="7">
    <location>
        <begin position="163"/>
        <end position="190"/>
    </location>
</feature>
<dbReference type="Proteomes" id="UP000017836">
    <property type="component" value="Unassembled WGS sequence"/>
</dbReference>